<dbReference type="GO" id="GO:0005634">
    <property type="term" value="C:nucleus"/>
    <property type="evidence" value="ECO:0007669"/>
    <property type="project" value="TreeGrafter"/>
</dbReference>
<feature type="compositionally biased region" description="Polar residues" evidence="3">
    <location>
        <begin position="563"/>
        <end position="581"/>
    </location>
</feature>
<feature type="compositionally biased region" description="Polar residues" evidence="3">
    <location>
        <begin position="25"/>
        <end position="39"/>
    </location>
</feature>
<dbReference type="VEuPathDB" id="VectorBase:BGLAX_038973"/>
<dbReference type="InterPro" id="IPR055315">
    <property type="entry name" value="Cramped-like"/>
</dbReference>
<dbReference type="GO" id="GO:0003682">
    <property type="term" value="F:chromatin binding"/>
    <property type="evidence" value="ECO:0007669"/>
    <property type="project" value="InterPro"/>
</dbReference>
<evidence type="ECO:0008006" key="6">
    <source>
        <dbReference type="Google" id="ProtNLM"/>
    </source>
</evidence>
<evidence type="ECO:0000256" key="1">
    <source>
        <dbReference type="ARBA" id="ARBA00023125"/>
    </source>
</evidence>
<feature type="region of interest" description="Disordered" evidence="3">
    <location>
        <begin position="94"/>
        <end position="127"/>
    </location>
</feature>
<dbReference type="GO" id="GO:0003677">
    <property type="term" value="F:DNA binding"/>
    <property type="evidence" value="ECO:0007669"/>
    <property type="project" value="UniProtKB-KW"/>
</dbReference>
<feature type="region of interest" description="Disordered" evidence="3">
    <location>
        <begin position="464"/>
        <end position="485"/>
    </location>
</feature>
<reference evidence="4" key="1">
    <citation type="submission" date="2020-05" db="UniProtKB">
        <authorList>
            <consortium name="EnsemblMetazoa"/>
        </authorList>
    </citation>
    <scope>IDENTIFICATION</scope>
    <source>
        <strain evidence="4">BB02</strain>
    </source>
</reference>
<dbReference type="PANTHER" id="PTHR21677:SF1">
    <property type="entry name" value="PROTEIN CRAMPED-LIKE"/>
    <property type="match status" value="1"/>
</dbReference>
<dbReference type="PANTHER" id="PTHR21677">
    <property type="entry name" value="CRAMPED PROTEIN"/>
    <property type="match status" value="1"/>
</dbReference>
<feature type="compositionally biased region" description="Basic and acidic residues" evidence="3">
    <location>
        <begin position="397"/>
        <end position="412"/>
    </location>
</feature>
<feature type="compositionally biased region" description="Polar residues" evidence="3">
    <location>
        <begin position="97"/>
        <end position="109"/>
    </location>
</feature>
<dbReference type="Proteomes" id="UP000076420">
    <property type="component" value="Unassembled WGS sequence"/>
</dbReference>
<evidence type="ECO:0000313" key="4">
    <source>
        <dbReference type="EnsemblMetazoa" id="BGLB025701-PB"/>
    </source>
</evidence>
<feature type="region of interest" description="Disordered" evidence="3">
    <location>
        <begin position="395"/>
        <end position="444"/>
    </location>
</feature>
<gene>
    <name evidence="4" type="primary">106059985</name>
</gene>
<feature type="compositionally biased region" description="Basic residues" evidence="3">
    <location>
        <begin position="534"/>
        <end position="545"/>
    </location>
</feature>
<feature type="region of interest" description="Disordered" evidence="3">
    <location>
        <begin position="1"/>
        <end position="68"/>
    </location>
</feature>
<protein>
    <recommendedName>
        <fullName evidence="6">Myb-like domain-containing protein</fullName>
    </recommendedName>
</protein>
<keyword evidence="2" id="KW-0539">Nucleus</keyword>
<dbReference type="EnsemblMetazoa" id="BGLB025701-RB">
    <property type="protein sequence ID" value="BGLB025701-PB"/>
    <property type="gene ID" value="BGLB025701"/>
</dbReference>
<evidence type="ECO:0000313" key="5">
    <source>
        <dbReference type="Proteomes" id="UP000076420"/>
    </source>
</evidence>
<feature type="region of interest" description="Disordered" evidence="3">
    <location>
        <begin position="523"/>
        <end position="587"/>
    </location>
</feature>
<dbReference type="STRING" id="6526.A0A2C9L0T2"/>
<dbReference type="AlphaFoldDB" id="A0A2C9L0T2"/>
<evidence type="ECO:0000256" key="2">
    <source>
        <dbReference type="ARBA" id="ARBA00023242"/>
    </source>
</evidence>
<dbReference type="VEuPathDB" id="VectorBase:BGLB025701"/>
<sequence length="1229" mass="135594">MAPKRRKLSLEDGDASIQDVKRSENTSLRTVVKQSSNSVEEQKPANANDKTYLAKVESSSDLKAKEECPKPLRISERLSIKRNRIGDLEEIEGHLQAKSQTTPKKQNAAKQPTKKDSKKKPVTTKLQRSWNKQRSQWGVQDKKYFFIGLGEYGKNFEAICNRISHAARLCGFPVKDKMQVRYFYYRTWAKISKFVHMKDSGVKMKTQELYGLINYGVLRNYVKENDPQFERCLNELIFLGETKFISRGKKQKFGKVRTPICTCLKKLNRIEASTSSTTNKLPSHITLELTPKNSKSWAKVQALSQNPRVRLKVTCNRTLESVFKYFEKKWKPLKLRLKEGLGGSEVQNEELVFFLHPSCKLKPVTLIPQEQPRIDVTFRNYREKILPQLLIKKKQRSSKESERLPEEKDKLPDNIPIDPGGSVKTEQQSSKSNSDPAFDTSKVKNEPPAFSCLLSLATAPNNPTITQSVSQSSLSDTHSSTPTPSAVLMEDENAMFPDDAPFSPPPVPLPHVLSSPVIMSSPPPASVISPTTQLKKKSGKTSKKHLPFDDHPPLPSICDNPIGSDNSSSPVKNEGASSVSAQELKEESEKEIVRLKTLVAEGFTLKNSNSVILLHLSILLGRESVIKMEYEWKEKNPSKLHLPPLLCQATNQMSNVLRRLCNIATLELSDYNTTTDQSKPISKSVPCSHCGWDTSCKSRLGRRQVATERKERMQDIATMTDPVVSTMNHIQTYQALPGIVAGARTYVAAPPSGSIQIIGPDPVFRVPFVPTYKPVLTKEQQKQLEEQQRTAKEIMLQGPNPRRLLKKRTMSRKTTSSVQRALVPKIDPGGMSPYLQQQLPKSVVVRMGPEEMVKSAQAVNIICSSAPPKEPVTELPKDVTESQEVLLLSSLQTPDKPLDCSSVCSISISDQNLTRTSSPILPMYTLTVATTSANLSGTSSPKTLAPPLTSQGDVSISDFGDISLSSVSDLGPDAGDKFLELVLPKSVQGFSGLLCTPTKLKSDSDVPDLSFATPVLRTPTHTGISLASFLQTPILFPSPLKLDASNQQWITSESGEISLSAILGESSSFKTQSDPVAITSSSETKSTPSSLSYAFFEDSSDASFSTSLMLNKHSEVNDISLSSLLGDPSFKKEDSQQRTSPTLASGPLKSINLFSGALDVESSSQLFGEASQDSLVKLDVDGFVNDGSLDFVSKFESMAAQIAEKHHQGTNITDKPDKLLINVEHGMET</sequence>
<name>A0A2C9L0T2_BIOGL</name>
<feature type="compositionally biased region" description="Basic and acidic residues" evidence="3">
    <location>
        <begin position="58"/>
        <end position="68"/>
    </location>
</feature>
<proteinExistence type="predicted"/>
<feature type="compositionally biased region" description="Polar residues" evidence="3">
    <location>
        <begin position="424"/>
        <end position="435"/>
    </location>
</feature>
<evidence type="ECO:0000256" key="3">
    <source>
        <dbReference type="SAM" id="MobiDB-lite"/>
    </source>
</evidence>
<dbReference type="OrthoDB" id="515799at2759"/>
<dbReference type="GO" id="GO:0007389">
    <property type="term" value="P:pattern specification process"/>
    <property type="evidence" value="ECO:0007669"/>
    <property type="project" value="TreeGrafter"/>
</dbReference>
<dbReference type="KEGG" id="bgt:106059985"/>
<organism evidence="4 5">
    <name type="scientific">Biomphalaria glabrata</name>
    <name type="common">Bloodfluke planorb</name>
    <name type="synonym">Freshwater snail</name>
    <dbReference type="NCBI Taxonomy" id="6526"/>
    <lineage>
        <taxon>Eukaryota</taxon>
        <taxon>Metazoa</taxon>
        <taxon>Spiralia</taxon>
        <taxon>Lophotrochozoa</taxon>
        <taxon>Mollusca</taxon>
        <taxon>Gastropoda</taxon>
        <taxon>Heterobranchia</taxon>
        <taxon>Euthyneura</taxon>
        <taxon>Panpulmonata</taxon>
        <taxon>Hygrophila</taxon>
        <taxon>Lymnaeoidea</taxon>
        <taxon>Planorbidae</taxon>
        <taxon>Biomphalaria</taxon>
    </lineage>
</organism>
<keyword evidence="1" id="KW-0238">DNA-binding</keyword>
<accession>A0A2C9L0T2</accession>